<dbReference type="eggNOG" id="ENOG5033PAU">
    <property type="taxonomic scope" value="Bacteria"/>
</dbReference>
<reference evidence="2 3" key="1">
    <citation type="journal article" date="2008" name="Genome Biol.">
        <title>Encapsulated in silica: genome, proteome and physiology of the thermophilic bacterium Anoxybacillus flavithermus WK1.</title>
        <authorList>
            <person name="Saw J.H."/>
            <person name="Mountain B.W."/>
            <person name="Feng L."/>
            <person name="Omelchenko M.V."/>
            <person name="Hou S."/>
            <person name="Saito J.A."/>
            <person name="Stott M.B."/>
            <person name="Li D."/>
            <person name="Zhao G."/>
            <person name="Wu J."/>
            <person name="Galperin M.Y."/>
            <person name="Koonin E.V."/>
            <person name="Makarova K.S."/>
            <person name="Wolf Y.I."/>
            <person name="Rigden D.J."/>
            <person name="Dunfield P.F."/>
            <person name="Wang L."/>
            <person name="Alam M."/>
        </authorList>
    </citation>
    <scope>NUCLEOTIDE SEQUENCE [LARGE SCALE GENOMIC DNA]</scope>
    <source>
        <strain evidence="3">DSM 21510 / WK1</strain>
    </source>
</reference>
<organism evidence="2 3">
    <name type="scientific">Anoxybacillus flavithermus (strain DSM 21510 / WK1)</name>
    <dbReference type="NCBI Taxonomy" id="491915"/>
    <lineage>
        <taxon>Bacteria</taxon>
        <taxon>Bacillati</taxon>
        <taxon>Bacillota</taxon>
        <taxon>Bacilli</taxon>
        <taxon>Bacillales</taxon>
        <taxon>Anoxybacillaceae</taxon>
        <taxon>Anoxybacillus</taxon>
    </lineage>
</organism>
<gene>
    <name evidence="2" type="ordered locus">Aflv_2485</name>
</gene>
<dbReference type="HOGENOM" id="CLU_2448215_0_0_9"/>
<proteinExistence type="predicted"/>
<evidence type="ECO:0000256" key="1">
    <source>
        <dbReference type="SAM" id="MobiDB-lite"/>
    </source>
</evidence>
<name>B7GF93_ANOFW</name>
<evidence type="ECO:0000313" key="3">
    <source>
        <dbReference type="Proteomes" id="UP000000742"/>
    </source>
</evidence>
<feature type="compositionally biased region" description="Polar residues" evidence="1">
    <location>
        <begin position="75"/>
        <end position="90"/>
    </location>
</feature>
<accession>B7GF93</accession>
<protein>
    <submittedName>
        <fullName evidence="2">Uncharacterized conserved protein</fullName>
    </submittedName>
</protein>
<dbReference type="EMBL" id="CP000922">
    <property type="protein sequence ID" value="ACJ34840.1"/>
    <property type="molecule type" value="Genomic_DNA"/>
</dbReference>
<sequence>MNEWSFIFLYLKYKLYFKFSQQINVANFVNDLGHDTKGGDEAMKMKKHPSKAGVSAASVKGNAGPTVERDGGGKKTSQNQQYGKENMGNE</sequence>
<dbReference type="Proteomes" id="UP000000742">
    <property type="component" value="Chromosome"/>
</dbReference>
<dbReference type="InterPro" id="IPR025625">
    <property type="entry name" value="YuzL"/>
</dbReference>
<dbReference type="Pfam" id="PF14115">
    <property type="entry name" value="YuzL"/>
    <property type="match status" value="1"/>
</dbReference>
<dbReference type="AlphaFoldDB" id="B7GF93"/>
<feature type="region of interest" description="Disordered" evidence="1">
    <location>
        <begin position="39"/>
        <end position="90"/>
    </location>
</feature>
<evidence type="ECO:0000313" key="2">
    <source>
        <dbReference type="EMBL" id="ACJ34840.1"/>
    </source>
</evidence>
<dbReference type="KEGG" id="afl:Aflv_2485"/>